<evidence type="ECO:0000313" key="7">
    <source>
        <dbReference type="Proteomes" id="UP000032611"/>
    </source>
</evidence>
<dbReference type="OrthoDB" id="9802264at2"/>
<proteinExistence type="inferred from homology"/>
<evidence type="ECO:0000256" key="3">
    <source>
        <dbReference type="ARBA" id="ARBA00022741"/>
    </source>
</evidence>
<dbReference type="InterPro" id="IPR050093">
    <property type="entry name" value="ABC_SmlMolc_Importer"/>
</dbReference>
<dbReference type="PATRIC" id="fig|1486262.3.peg.1243"/>
<feature type="domain" description="ABC transporter" evidence="5">
    <location>
        <begin position="5"/>
        <end position="235"/>
    </location>
</feature>
<dbReference type="Proteomes" id="UP000032611">
    <property type="component" value="Chromosome"/>
</dbReference>
<evidence type="ECO:0000313" key="6">
    <source>
        <dbReference type="EMBL" id="AJY45357.1"/>
    </source>
</evidence>
<dbReference type="GO" id="GO:0005524">
    <property type="term" value="F:ATP binding"/>
    <property type="evidence" value="ECO:0007669"/>
    <property type="project" value="UniProtKB-KW"/>
</dbReference>
<dbReference type="AlphaFoldDB" id="A0A0D5LNM7"/>
<dbReference type="EMBL" id="CP010803">
    <property type="protein sequence ID" value="AJY45357.1"/>
    <property type="molecule type" value="Genomic_DNA"/>
</dbReference>
<evidence type="ECO:0000256" key="1">
    <source>
        <dbReference type="ARBA" id="ARBA00005417"/>
    </source>
</evidence>
<protein>
    <submittedName>
        <fullName evidence="6">ABC transporter ATP-binding protein</fullName>
    </submittedName>
</protein>
<dbReference type="RefSeq" id="WP_045679968.1">
    <property type="nucleotide sequence ID" value="NZ_CP010803.1"/>
</dbReference>
<reference evidence="6 7" key="1">
    <citation type="journal article" date="2015" name="Genome Announc.">
        <title>Complete genome sequence of Martelella endophytica YC6887, which has antifungal activity associated with a halophyte.</title>
        <authorList>
            <person name="Khan A."/>
            <person name="Khan H."/>
            <person name="Chung E.J."/>
            <person name="Hossain M.T."/>
            <person name="Chung Y.R."/>
        </authorList>
    </citation>
    <scope>NUCLEOTIDE SEQUENCE [LARGE SCALE GENOMIC DNA]</scope>
    <source>
        <strain evidence="6">YC6887</strain>
    </source>
</reference>
<sequence>MSDFLVLDNLSLSYGRTTVVDQLNLGVRKGELIALLGPSGCGKTTTMRAVAGLLTPSAGKIVLDGKDVTRVPPNKRQVGLMFQSYALFPHLSVFENVAFGLRLKGMRGDALSSKVNEGLASVGLAQYGDRRPADLSGGQQQRVALARSLVMDPKILLLDEPLSNLDARLRLEMRTELQRVQKESGLTMIFVTHDQSEALSLADRIVVMRDGEIEQLGTPEDIYNRPVSAFVADFVGFENIFAIEGGELKGKGEAFTLASPLPEGATGLAWRPEAVWLGEGAFEGTVIGAAFVGQMREYVLESAIGRIKVNVDANLPAHPLDTRLAFDLRVEDAVVLRR</sequence>
<dbReference type="FunFam" id="3.40.50.300:FF:000425">
    <property type="entry name" value="Probable ABC transporter, ATP-binding subunit"/>
    <property type="match status" value="1"/>
</dbReference>
<keyword evidence="2" id="KW-0813">Transport</keyword>
<evidence type="ECO:0000256" key="4">
    <source>
        <dbReference type="ARBA" id="ARBA00022840"/>
    </source>
</evidence>
<keyword evidence="3" id="KW-0547">Nucleotide-binding</keyword>
<dbReference type="SUPFAM" id="SSF52540">
    <property type="entry name" value="P-loop containing nucleoside triphosphate hydrolases"/>
    <property type="match status" value="1"/>
</dbReference>
<dbReference type="PANTHER" id="PTHR42781:SF4">
    <property type="entry name" value="SPERMIDINE_PUTRESCINE IMPORT ATP-BINDING PROTEIN POTA"/>
    <property type="match status" value="1"/>
</dbReference>
<name>A0A0D5LNM7_MAREN</name>
<dbReference type="PANTHER" id="PTHR42781">
    <property type="entry name" value="SPERMIDINE/PUTRESCINE IMPORT ATP-BINDING PROTEIN POTA"/>
    <property type="match status" value="1"/>
</dbReference>
<keyword evidence="7" id="KW-1185">Reference proteome</keyword>
<dbReference type="KEGG" id="mey:TM49_06055"/>
<dbReference type="InterPro" id="IPR003593">
    <property type="entry name" value="AAA+_ATPase"/>
</dbReference>
<dbReference type="SMART" id="SM00382">
    <property type="entry name" value="AAA"/>
    <property type="match status" value="1"/>
</dbReference>
<dbReference type="STRING" id="1486262.TM49_06055"/>
<comment type="similarity">
    <text evidence="1">Belongs to the ABC transporter superfamily.</text>
</comment>
<dbReference type="Pfam" id="PF00005">
    <property type="entry name" value="ABC_tran"/>
    <property type="match status" value="1"/>
</dbReference>
<gene>
    <name evidence="6" type="ORF">TM49_06055</name>
</gene>
<accession>A0A0D5LNM7</accession>
<dbReference type="Gene3D" id="3.40.50.300">
    <property type="entry name" value="P-loop containing nucleotide triphosphate hydrolases"/>
    <property type="match status" value="1"/>
</dbReference>
<dbReference type="PROSITE" id="PS50893">
    <property type="entry name" value="ABC_TRANSPORTER_2"/>
    <property type="match status" value="1"/>
</dbReference>
<dbReference type="PROSITE" id="PS00211">
    <property type="entry name" value="ABC_TRANSPORTER_1"/>
    <property type="match status" value="1"/>
</dbReference>
<dbReference type="InterPro" id="IPR017871">
    <property type="entry name" value="ABC_transporter-like_CS"/>
</dbReference>
<keyword evidence="4 6" id="KW-0067">ATP-binding</keyword>
<organism evidence="6 7">
    <name type="scientific">Martelella endophytica</name>
    <dbReference type="NCBI Taxonomy" id="1486262"/>
    <lineage>
        <taxon>Bacteria</taxon>
        <taxon>Pseudomonadati</taxon>
        <taxon>Pseudomonadota</taxon>
        <taxon>Alphaproteobacteria</taxon>
        <taxon>Hyphomicrobiales</taxon>
        <taxon>Aurantimonadaceae</taxon>
        <taxon>Martelella</taxon>
    </lineage>
</organism>
<dbReference type="HOGENOM" id="CLU_000604_1_1_5"/>
<evidence type="ECO:0000256" key="2">
    <source>
        <dbReference type="ARBA" id="ARBA00022448"/>
    </source>
</evidence>
<dbReference type="GO" id="GO:0016887">
    <property type="term" value="F:ATP hydrolysis activity"/>
    <property type="evidence" value="ECO:0007669"/>
    <property type="project" value="InterPro"/>
</dbReference>
<dbReference type="InterPro" id="IPR027417">
    <property type="entry name" value="P-loop_NTPase"/>
</dbReference>
<evidence type="ECO:0000259" key="5">
    <source>
        <dbReference type="PROSITE" id="PS50893"/>
    </source>
</evidence>
<dbReference type="InterPro" id="IPR003439">
    <property type="entry name" value="ABC_transporter-like_ATP-bd"/>
</dbReference>
<dbReference type="GO" id="GO:0015697">
    <property type="term" value="P:quaternary ammonium group transport"/>
    <property type="evidence" value="ECO:0007669"/>
    <property type="project" value="UniProtKB-ARBA"/>
</dbReference>